<evidence type="ECO:0000313" key="2">
    <source>
        <dbReference type="Proteomes" id="UP001558850"/>
    </source>
</evidence>
<sequence>MRFVVALVAGVCDFVLVFMACRRRCGFVLIFYGLPPASAMRFCFDFLWLAAGIRDAVLFWFLWLAASIRDAPRGAGAAPVRGGTYFSLPPQRKVGKRKRANTASA</sequence>
<evidence type="ECO:0000313" key="1">
    <source>
        <dbReference type="EMBL" id="MEX3933509.1"/>
    </source>
</evidence>
<reference evidence="1" key="1">
    <citation type="submission" date="2024-07" db="EMBL/GenBank/DDBJ databases">
        <title>A survey of Mimosa microsymbionts across Brazilian biomes reveals a high diversity of Paraburkholderia nodulating endemic species, but also that Cupriavidus is common as a symbiont of widespread species.</title>
        <authorList>
            <person name="Rouws L."/>
            <person name="Barauna A."/>
            <person name="Beukes C."/>
            <person name="Rouws J.R.C."/>
            <person name="De Faria S.M."/>
            <person name="Gross E."/>
            <person name="Bueno Dos Reis Junior F."/>
            <person name="Simon M.F."/>
            <person name="Maluk M."/>
            <person name="Odee D.W."/>
            <person name="Kenicer G."/>
            <person name="Young J.P.W."/>
            <person name="Reis V.M."/>
            <person name="Zilli J."/>
            <person name="James E.K."/>
        </authorList>
    </citation>
    <scope>NUCLEOTIDE SEQUENCE</scope>
    <source>
        <strain evidence="1">EG181B</strain>
    </source>
</reference>
<dbReference type="EMBL" id="JBFRCH010000008">
    <property type="protein sequence ID" value="MEX3933509.1"/>
    <property type="molecule type" value="Genomic_DNA"/>
</dbReference>
<keyword evidence="2" id="KW-1185">Reference proteome</keyword>
<accession>A0ACC6U1R9</accession>
<proteinExistence type="predicted"/>
<comment type="caution">
    <text evidence="1">The sequence shown here is derived from an EMBL/GenBank/DDBJ whole genome shotgun (WGS) entry which is preliminary data.</text>
</comment>
<name>A0ACC6U1R9_9BURK</name>
<organism evidence="1 2">
    <name type="scientific">Paraburkholderia phymatum</name>
    <dbReference type="NCBI Taxonomy" id="148447"/>
    <lineage>
        <taxon>Bacteria</taxon>
        <taxon>Pseudomonadati</taxon>
        <taxon>Pseudomonadota</taxon>
        <taxon>Betaproteobacteria</taxon>
        <taxon>Burkholderiales</taxon>
        <taxon>Burkholderiaceae</taxon>
        <taxon>Paraburkholderia</taxon>
    </lineage>
</organism>
<dbReference type="Proteomes" id="UP001558850">
    <property type="component" value="Unassembled WGS sequence"/>
</dbReference>
<protein>
    <submittedName>
        <fullName evidence="1">Uncharacterized protein</fullName>
    </submittedName>
</protein>
<gene>
    <name evidence="1" type="ORF">AB4Y32_17170</name>
</gene>